<dbReference type="InterPro" id="IPR018958">
    <property type="entry name" value="Knr4/Smi1-like_dom"/>
</dbReference>
<protein>
    <submittedName>
        <fullName evidence="2">Cell wall assembly regulator SMI1</fullName>
    </submittedName>
</protein>
<feature type="domain" description="Knr4/Smi1-like" evidence="1">
    <location>
        <begin position="28"/>
        <end position="168"/>
    </location>
</feature>
<dbReference type="Proteomes" id="UP000295447">
    <property type="component" value="Unassembled WGS sequence"/>
</dbReference>
<name>A0A4R7ZQB4_9ACTN</name>
<dbReference type="Pfam" id="PF09346">
    <property type="entry name" value="SMI1_KNR4"/>
    <property type="match status" value="1"/>
</dbReference>
<evidence type="ECO:0000259" key="1">
    <source>
        <dbReference type="SMART" id="SM00860"/>
    </source>
</evidence>
<proteinExistence type="predicted"/>
<organism evidence="2 3">
    <name type="scientific">Kribbella kalugense</name>
    <dbReference type="NCBI Taxonomy" id="2512221"/>
    <lineage>
        <taxon>Bacteria</taxon>
        <taxon>Bacillati</taxon>
        <taxon>Actinomycetota</taxon>
        <taxon>Actinomycetes</taxon>
        <taxon>Propionibacteriales</taxon>
        <taxon>Kribbellaceae</taxon>
        <taxon>Kribbella</taxon>
    </lineage>
</organism>
<dbReference type="SUPFAM" id="SSF160631">
    <property type="entry name" value="SMI1/KNR4-like"/>
    <property type="match status" value="1"/>
</dbReference>
<dbReference type="EMBL" id="SODF01000002">
    <property type="protein sequence ID" value="TDW18971.1"/>
    <property type="molecule type" value="Genomic_DNA"/>
</dbReference>
<gene>
    <name evidence="2" type="ORF">EV650_5574</name>
</gene>
<reference evidence="2 3" key="1">
    <citation type="submission" date="2019-03" db="EMBL/GenBank/DDBJ databases">
        <title>Genomic Encyclopedia of Type Strains, Phase III (KMG-III): the genomes of soil and plant-associated and newly described type strains.</title>
        <authorList>
            <person name="Whitman W."/>
        </authorList>
    </citation>
    <scope>NUCLEOTIDE SEQUENCE [LARGE SCALE GENOMIC DNA]</scope>
    <source>
        <strain evidence="2 3">VKM Ac-2570</strain>
    </source>
</reference>
<dbReference type="SMART" id="SM00860">
    <property type="entry name" value="SMI1_KNR4"/>
    <property type="match status" value="1"/>
</dbReference>
<evidence type="ECO:0000313" key="2">
    <source>
        <dbReference type="EMBL" id="TDW18971.1"/>
    </source>
</evidence>
<evidence type="ECO:0000313" key="3">
    <source>
        <dbReference type="Proteomes" id="UP000295447"/>
    </source>
</evidence>
<dbReference type="AlphaFoldDB" id="A0A4R7ZQB4"/>
<comment type="caution">
    <text evidence="2">The sequence shown here is derived from an EMBL/GenBank/DDBJ whole genome shotgun (WGS) entry which is preliminary data.</text>
</comment>
<accession>A0A4R7ZQB4</accession>
<keyword evidence="3" id="KW-1185">Reference proteome</keyword>
<dbReference type="RefSeq" id="WP_166678293.1">
    <property type="nucleotide sequence ID" value="NZ_SODF01000002.1"/>
</dbReference>
<dbReference type="InterPro" id="IPR037883">
    <property type="entry name" value="Knr4/Smi1-like_sf"/>
</dbReference>
<sequence>MTVARSWSRIVDWLAANHPTTAALVNPPATAVDIRYLQAAINRPLPADLVELLELANGTEHRAVRGSLIPTLYNLVPVMDMLSIRQMLQEIERRIVGSGPRRGDSEPAGSPTTDWLDTFLPIADAADAGLLYVDLRDGDQFGCVWEWYAEGGGASAPWWASVGEMIDDVASALTEGRPALQAYANGAVWPAQRHSPQLAEVDEGYLRWSAT</sequence>